<dbReference type="Proteomes" id="UP000549394">
    <property type="component" value="Unassembled WGS sequence"/>
</dbReference>
<comment type="catalytic activity">
    <reaction evidence="11">
        <text>glycine + S-adenosyl-L-methionine = sarcosine + S-adenosyl-L-homocysteine + H(+)</text>
        <dbReference type="Rhea" id="RHEA:19937"/>
        <dbReference type="ChEBI" id="CHEBI:15378"/>
        <dbReference type="ChEBI" id="CHEBI:57305"/>
        <dbReference type="ChEBI" id="CHEBI:57433"/>
        <dbReference type="ChEBI" id="CHEBI:57856"/>
        <dbReference type="ChEBI" id="CHEBI:59789"/>
        <dbReference type="EC" id="2.1.1.20"/>
    </reaction>
    <physiologicalReaction direction="left-to-right" evidence="11">
        <dbReference type="Rhea" id="RHEA:19938"/>
    </physiologicalReaction>
</comment>
<evidence type="ECO:0000313" key="16">
    <source>
        <dbReference type="Proteomes" id="UP000549394"/>
    </source>
</evidence>
<evidence type="ECO:0000256" key="5">
    <source>
        <dbReference type="ARBA" id="ARBA00022490"/>
    </source>
</evidence>
<evidence type="ECO:0000256" key="2">
    <source>
        <dbReference type="ARBA" id="ARBA00011881"/>
    </source>
</evidence>
<reference evidence="15 16" key="1">
    <citation type="submission" date="2020-08" db="EMBL/GenBank/DDBJ databases">
        <authorList>
            <person name="Hejnol A."/>
        </authorList>
    </citation>
    <scope>NUCLEOTIDE SEQUENCE [LARGE SCALE GENOMIC DNA]</scope>
</reference>
<dbReference type="InterPro" id="IPR025714">
    <property type="entry name" value="Methyltranfer_dom"/>
</dbReference>
<dbReference type="Pfam" id="PF13847">
    <property type="entry name" value="Methyltransf_31"/>
    <property type="match status" value="1"/>
</dbReference>
<evidence type="ECO:0000256" key="11">
    <source>
        <dbReference type="ARBA" id="ARBA00048261"/>
    </source>
</evidence>
<dbReference type="OrthoDB" id="6261254at2759"/>
<dbReference type="GO" id="GO:0005542">
    <property type="term" value="F:folic acid binding"/>
    <property type="evidence" value="ECO:0007669"/>
    <property type="project" value="UniProtKB-KW"/>
</dbReference>
<evidence type="ECO:0000256" key="12">
    <source>
        <dbReference type="PIRNR" id="PIRNR000385"/>
    </source>
</evidence>
<dbReference type="GO" id="GO:0046500">
    <property type="term" value="P:S-adenosylmethionine metabolic process"/>
    <property type="evidence" value="ECO:0007669"/>
    <property type="project" value="TreeGrafter"/>
</dbReference>
<feature type="binding site" evidence="13">
    <location>
        <position position="35"/>
    </location>
    <ligand>
        <name>S-adenosyl-L-methionine</name>
        <dbReference type="ChEBI" id="CHEBI:59789"/>
    </ligand>
</feature>
<dbReference type="EMBL" id="CAJFCJ010000019">
    <property type="protein sequence ID" value="CAD5123180.1"/>
    <property type="molecule type" value="Genomic_DNA"/>
</dbReference>
<comment type="similarity">
    <text evidence="12">Belongs to the class I-like SAM-binding methyltransferase superfamily. Glycine N-methyltransferase family.</text>
</comment>
<dbReference type="GO" id="GO:0006730">
    <property type="term" value="P:one-carbon metabolic process"/>
    <property type="evidence" value="ECO:0007669"/>
    <property type="project" value="TreeGrafter"/>
</dbReference>
<dbReference type="GO" id="GO:1901052">
    <property type="term" value="P:sarcosine metabolic process"/>
    <property type="evidence" value="ECO:0007669"/>
    <property type="project" value="TreeGrafter"/>
</dbReference>
<dbReference type="Gene3D" id="3.40.50.150">
    <property type="entry name" value="Vaccinia Virus protein VP39"/>
    <property type="match status" value="1"/>
</dbReference>
<feature type="binding site" evidence="13">
    <location>
        <position position="136"/>
    </location>
    <ligand>
        <name>S-adenosyl-L-methionine</name>
        <dbReference type="ChEBI" id="CHEBI:59789"/>
    </ligand>
</feature>
<comment type="subcellular location">
    <subcellularLocation>
        <location evidence="1">Cytoplasm</location>
    </subcellularLocation>
</comment>
<evidence type="ECO:0000313" key="15">
    <source>
        <dbReference type="EMBL" id="CAD5123180.1"/>
    </source>
</evidence>
<feature type="binding site" evidence="13">
    <location>
        <position position="25"/>
    </location>
    <ligand>
        <name>S-adenosyl-L-methionine</name>
        <dbReference type="ChEBI" id="CHEBI:59789"/>
    </ligand>
</feature>
<dbReference type="SUPFAM" id="SSF53335">
    <property type="entry name" value="S-adenosyl-L-methionine-dependent methyltransferases"/>
    <property type="match status" value="1"/>
</dbReference>
<evidence type="ECO:0000256" key="4">
    <source>
        <dbReference type="ARBA" id="ARBA00019972"/>
    </source>
</evidence>
<accession>A0A7I8W4Q7</accession>
<dbReference type="GO" id="GO:0051289">
    <property type="term" value="P:protein homotetramerization"/>
    <property type="evidence" value="ECO:0007669"/>
    <property type="project" value="TreeGrafter"/>
</dbReference>
<sequence>MTEQAYEKKDILSDQYADGKAAKVWEMYIGSKQVRTANYKSFICQLLRSHNCKRVLDVACGTGVDSIMLLEEGFKVISTDASDQMLKYALKERWNRRKEAEFDNWVIEEANWLTLQNDLEDVKGCPEEGFDAVVCLGNSFAHLLDFDGDQRGQRLALKNFCSLIKPGGILIVDHRNYDEILRTGKPPLGKNVLYMGQRITDINCSNMYVNGKPYMTTFNYTMDVSTYVKDESKKAKWFSDDGKEHFRLSYYPHRVVDFVSLLRQVFGPEAKHSIFGDFKPIDEIECPTYFMHVIKKTIS</sequence>
<feature type="binding site" evidence="13">
    <location>
        <position position="16"/>
    </location>
    <ligand>
        <name>S-adenosyl-L-methionine</name>
        <dbReference type="ChEBI" id="CHEBI:59789"/>
    </ligand>
</feature>
<evidence type="ECO:0000256" key="10">
    <source>
        <dbReference type="ARBA" id="ARBA00022954"/>
    </source>
</evidence>
<keyword evidence="6" id="KW-0597">Phosphoprotein</keyword>
<dbReference type="InterPro" id="IPR014369">
    <property type="entry name" value="Gly/Sar_N_MeTrfase"/>
</dbReference>
<protein>
    <recommendedName>
        <fullName evidence="4">Glycine N-methyltransferase</fullName>
        <ecNumber evidence="3">2.1.1.20</ecNumber>
    </recommendedName>
</protein>
<dbReference type="InterPro" id="IPR029063">
    <property type="entry name" value="SAM-dependent_MTases_sf"/>
</dbReference>
<evidence type="ECO:0000256" key="6">
    <source>
        <dbReference type="ARBA" id="ARBA00022553"/>
    </source>
</evidence>
<dbReference type="PROSITE" id="PS51600">
    <property type="entry name" value="SAM_GNMT"/>
    <property type="match status" value="1"/>
</dbReference>
<keyword evidence="16" id="KW-1185">Reference proteome</keyword>
<dbReference type="GO" id="GO:1904047">
    <property type="term" value="F:S-adenosyl-L-methionine binding"/>
    <property type="evidence" value="ECO:0007669"/>
    <property type="project" value="TreeGrafter"/>
</dbReference>
<dbReference type="GO" id="GO:0005829">
    <property type="term" value="C:cytosol"/>
    <property type="evidence" value="ECO:0007669"/>
    <property type="project" value="TreeGrafter"/>
</dbReference>
<dbReference type="GO" id="GO:0017174">
    <property type="term" value="F:glycine N-methyltransferase activity"/>
    <property type="evidence" value="ECO:0007669"/>
    <property type="project" value="UniProtKB-EC"/>
</dbReference>
<feature type="binding site" evidence="13">
    <location>
        <position position="59"/>
    </location>
    <ligand>
        <name>S-adenosyl-L-methionine</name>
        <dbReference type="ChEBI" id="CHEBI:59789"/>
    </ligand>
</feature>
<name>A0A7I8W4Q7_9ANNE</name>
<dbReference type="GO" id="GO:0016594">
    <property type="term" value="F:glycine binding"/>
    <property type="evidence" value="ECO:0007669"/>
    <property type="project" value="TreeGrafter"/>
</dbReference>
<dbReference type="PANTHER" id="PTHR16458">
    <property type="entry name" value="GLYCINE N-METHYLTRANSFERASE"/>
    <property type="match status" value="1"/>
</dbReference>
<evidence type="ECO:0000256" key="7">
    <source>
        <dbReference type="ARBA" id="ARBA00022603"/>
    </source>
</evidence>
<evidence type="ECO:0000259" key="14">
    <source>
        <dbReference type="Pfam" id="PF13847"/>
    </source>
</evidence>
<dbReference type="GO" id="GO:0006111">
    <property type="term" value="P:regulation of gluconeogenesis"/>
    <property type="evidence" value="ECO:0007669"/>
    <property type="project" value="TreeGrafter"/>
</dbReference>
<evidence type="ECO:0000256" key="3">
    <source>
        <dbReference type="ARBA" id="ARBA00011999"/>
    </source>
</evidence>
<dbReference type="GO" id="GO:0042802">
    <property type="term" value="F:identical protein binding"/>
    <property type="evidence" value="ECO:0007669"/>
    <property type="project" value="TreeGrafter"/>
</dbReference>
<feature type="binding site" evidence="13">
    <location>
        <position position="80"/>
    </location>
    <ligand>
        <name>S-adenosyl-L-methionine</name>
        <dbReference type="ChEBI" id="CHEBI:59789"/>
    </ligand>
</feature>
<feature type="binding site" evidence="13">
    <location>
        <begin position="111"/>
        <end position="112"/>
    </location>
    <ligand>
        <name>S-adenosyl-L-methionine</name>
        <dbReference type="ChEBI" id="CHEBI:59789"/>
    </ligand>
</feature>
<organism evidence="15 16">
    <name type="scientific">Dimorphilus gyrociliatus</name>
    <dbReference type="NCBI Taxonomy" id="2664684"/>
    <lineage>
        <taxon>Eukaryota</taxon>
        <taxon>Metazoa</taxon>
        <taxon>Spiralia</taxon>
        <taxon>Lophotrochozoa</taxon>
        <taxon>Annelida</taxon>
        <taxon>Polychaeta</taxon>
        <taxon>Polychaeta incertae sedis</taxon>
        <taxon>Dinophilidae</taxon>
        <taxon>Dimorphilus</taxon>
    </lineage>
</organism>
<comment type="caution">
    <text evidence="15">The sequence shown here is derived from an EMBL/GenBank/DDBJ whole genome shotgun (WGS) entry which is preliminary data.</text>
</comment>
<keyword evidence="8 12" id="KW-0808">Transferase</keyword>
<evidence type="ECO:0000256" key="8">
    <source>
        <dbReference type="ARBA" id="ARBA00022679"/>
    </source>
</evidence>
<evidence type="ECO:0000256" key="13">
    <source>
        <dbReference type="PIRSR" id="PIRSR000385-2"/>
    </source>
</evidence>
<proteinExistence type="inferred from homology"/>
<evidence type="ECO:0000256" key="1">
    <source>
        <dbReference type="ARBA" id="ARBA00004496"/>
    </source>
</evidence>
<comment type="subunit">
    <text evidence="2">Homotetramer.</text>
</comment>
<evidence type="ECO:0000256" key="9">
    <source>
        <dbReference type="ARBA" id="ARBA00022691"/>
    </source>
</evidence>
<keyword evidence="9 12" id="KW-0949">S-adenosyl-L-methionine</keyword>
<keyword evidence="7 12" id="KW-0489">Methyltransferase</keyword>
<gene>
    <name evidence="15" type="ORF">DGYR_LOCUS10886</name>
</gene>
<dbReference type="Gene3D" id="3.30.46.10">
    <property type="entry name" value="Glycine N-methyltransferase, chain A, domain 1"/>
    <property type="match status" value="1"/>
</dbReference>
<dbReference type="EC" id="2.1.1.20" evidence="3"/>
<keyword evidence="5" id="KW-0963">Cytoplasm</keyword>
<keyword evidence="10" id="KW-0290">Folate-binding</keyword>
<dbReference type="PANTHER" id="PTHR16458:SF2">
    <property type="entry name" value="GLYCINE N-METHYLTRANSFERASE"/>
    <property type="match status" value="1"/>
</dbReference>
<feature type="domain" description="Methyltransferase" evidence="14">
    <location>
        <begin position="53"/>
        <end position="176"/>
    </location>
</feature>
<dbReference type="GO" id="GO:0046498">
    <property type="term" value="P:S-adenosylhomocysteine metabolic process"/>
    <property type="evidence" value="ECO:0007669"/>
    <property type="project" value="TreeGrafter"/>
</dbReference>
<dbReference type="FunFam" id="3.40.50.150:FF:000113">
    <property type="entry name" value="Glycine N-methyltransferase"/>
    <property type="match status" value="1"/>
</dbReference>
<dbReference type="PIRSF" id="PIRSF000385">
    <property type="entry name" value="Gly_N-mtase"/>
    <property type="match status" value="1"/>
</dbReference>
<dbReference type="GO" id="GO:0032259">
    <property type="term" value="P:methylation"/>
    <property type="evidence" value="ECO:0007669"/>
    <property type="project" value="UniProtKB-KW"/>
</dbReference>
<dbReference type="AlphaFoldDB" id="A0A7I8W4Q7"/>
<dbReference type="CDD" id="cd02440">
    <property type="entry name" value="AdoMet_MTases"/>
    <property type="match status" value="1"/>
</dbReference>